<evidence type="ECO:0000256" key="5">
    <source>
        <dbReference type="ARBA" id="ARBA00022676"/>
    </source>
</evidence>
<comment type="caution">
    <text evidence="18">The sequence shown here is derived from an EMBL/GenBank/DDBJ whole genome shotgun (WGS) entry which is preliminary data.</text>
</comment>
<evidence type="ECO:0000256" key="3">
    <source>
        <dbReference type="ARBA" id="ARBA00022645"/>
    </source>
</evidence>
<keyword evidence="12" id="KW-0961">Cell wall biogenesis/degradation</keyword>
<keyword evidence="5" id="KW-0328">Glycosyltransferase</keyword>
<dbReference type="PANTHER" id="PTHR32282">
    <property type="entry name" value="BINDING PROTEIN TRANSPEPTIDASE, PUTATIVE-RELATED"/>
    <property type="match status" value="1"/>
</dbReference>
<keyword evidence="15" id="KW-1133">Transmembrane helix</keyword>
<comment type="catalytic activity">
    <reaction evidence="14">
        <text>[GlcNAc-(1-&gt;4)-Mur2Ac(oyl-L-Ala-gamma-D-Glu-L-Lys-D-Ala-D-Ala)](n)-di-trans,octa-cis-undecaprenyl diphosphate + beta-D-GlcNAc-(1-&gt;4)-Mur2Ac(oyl-L-Ala-gamma-D-Glu-L-Lys-D-Ala-D-Ala)-di-trans,octa-cis-undecaprenyl diphosphate = [GlcNAc-(1-&gt;4)-Mur2Ac(oyl-L-Ala-gamma-D-Glu-L-Lys-D-Ala-D-Ala)](n+1)-di-trans,octa-cis-undecaprenyl diphosphate + di-trans,octa-cis-undecaprenyl diphosphate + H(+)</text>
        <dbReference type="Rhea" id="RHEA:23708"/>
        <dbReference type="Rhea" id="RHEA-COMP:9602"/>
        <dbReference type="Rhea" id="RHEA-COMP:9603"/>
        <dbReference type="ChEBI" id="CHEBI:15378"/>
        <dbReference type="ChEBI" id="CHEBI:58405"/>
        <dbReference type="ChEBI" id="CHEBI:60033"/>
        <dbReference type="ChEBI" id="CHEBI:78435"/>
        <dbReference type="EC" id="2.4.99.28"/>
    </reaction>
</comment>
<dbReference type="InterPro" id="IPR023346">
    <property type="entry name" value="Lysozyme-like_dom_sf"/>
</dbReference>
<evidence type="ECO:0000256" key="10">
    <source>
        <dbReference type="ARBA" id="ARBA00023136"/>
    </source>
</evidence>
<feature type="domain" description="Penicillin-binding protein transpeptidase" evidence="16">
    <location>
        <begin position="414"/>
        <end position="669"/>
    </location>
</feature>
<evidence type="ECO:0000256" key="4">
    <source>
        <dbReference type="ARBA" id="ARBA00022670"/>
    </source>
</evidence>
<evidence type="ECO:0000256" key="12">
    <source>
        <dbReference type="ARBA" id="ARBA00023316"/>
    </source>
</evidence>
<name>A0A1F8EGC7_9BACT</name>
<dbReference type="GO" id="GO:0008658">
    <property type="term" value="F:penicillin binding"/>
    <property type="evidence" value="ECO:0007669"/>
    <property type="project" value="InterPro"/>
</dbReference>
<protein>
    <recommendedName>
        <fullName evidence="13">peptidoglycan glycosyltransferase</fullName>
        <ecNumber evidence="13">2.4.99.28</ecNumber>
    </recommendedName>
</protein>
<dbReference type="AlphaFoldDB" id="A0A1F8EGC7"/>
<dbReference type="InterPro" id="IPR001264">
    <property type="entry name" value="Glyco_trans_51"/>
</dbReference>
<keyword evidence="9" id="KW-0573">Peptidoglycan synthesis</keyword>
<dbReference type="Pfam" id="PF00912">
    <property type="entry name" value="Transgly"/>
    <property type="match status" value="1"/>
</dbReference>
<feature type="domain" description="Glycosyl transferase family 51" evidence="17">
    <location>
        <begin position="93"/>
        <end position="265"/>
    </location>
</feature>
<accession>A0A1F8EGC7</accession>
<evidence type="ECO:0000256" key="15">
    <source>
        <dbReference type="SAM" id="Phobius"/>
    </source>
</evidence>
<evidence type="ECO:0000256" key="7">
    <source>
        <dbReference type="ARBA" id="ARBA00022801"/>
    </source>
</evidence>
<keyword evidence="6" id="KW-0808">Transferase</keyword>
<keyword evidence="8" id="KW-0133">Cell shape</keyword>
<dbReference type="InterPro" id="IPR001460">
    <property type="entry name" value="PCN-bd_Tpept"/>
</dbReference>
<evidence type="ECO:0000256" key="8">
    <source>
        <dbReference type="ARBA" id="ARBA00022960"/>
    </source>
</evidence>
<keyword evidence="3" id="KW-0121">Carboxypeptidase</keyword>
<keyword evidence="2" id="KW-1003">Cell membrane</keyword>
<proteinExistence type="predicted"/>
<keyword evidence="7" id="KW-0378">Hydrolase</keyword>
<dbReference type="InterPro" id="IPR036950">
    <property type="entry name" value="PBP_transglycosylase"/>
</dbReference>
<comment type="subcellular location">
    <subcellularLocation>
        <location evidence="1">Cell membrane</location>
    </subcellularLocation>
</comment>
<dbReference type="InterPro" id="IPR012338">
    <property type="entry name" value="Beta-lactam/transpept-like"/>
</dbReference>
<dbReference type="GO" id="GO:0009252">
    <property type="term" value="P:peptidoglycan biosynthetic process"/>
    <property type="evidence" value="ECO:0007669"/>
    <property type="project" value="UniProtKB-KW"/>
</dbReference>
<dbReference type="GO" id="GO:0006508">
    <property type="term" value="P:proteolysis"/>
    <property type="evidence" value="ECO:0007669"/>
    <property type="project" value="UniProtKB-KW"/>
</dbReference>
<dbReference type="Gene3D" id="1.10.3810.10">
    <property type="entry name" value="Biosynthetic peptidoglycan transglycosylase-like"/>
    <property type="match status" value="1"/>
</dbReference>
<dbReference type="Gene3D" id="3.40.710.10">
    <property type="entry name" value="DD-peptidase/beta-lactamase superfamily"/>
    <property type="match status" value="1"/>
</dbReference>
<keyword evidence="4" id="KW-0645">Protease</keyword>
<dbReference type="SUPFAM" id="SSF53955">
    <property type="entry name" value="Lysozyme-like"/>
    <property type="match status" value="1"/>
</dbReference>
<dbReference type="GO" id="GO:0071555">
    <property type="term" value="P:cell wall organization"/>
    <property type="evidence" value="ECO:0007669"/>
    <property type="project" value="UniProtKB-KW"/>
</dbReference>
<evidence type="ECO:0000259" key="16">
    <source>
        <dbReference type="Pfam" id="PF00905"/>
    </source>
</evidence>
<keyword evidence="15" id="KW-0812">Transmembrane</keyword>
<dbReference type="SUPFAM" id="SSF56601">
    <property type="entry name" value="beta-lactamase/transpeptidase-like"/>
    <property type="match status" value="1"/>
</dbReference>
<dbReference type="GO" id="GO:0030288">
    <property type="term" value="C:outer membrane-bounded periplasmic space"/>
    <property type="evidence" value="ECO:0007669"/>
    <property type="project" value="TreeGrafter"/>
</dbReference>
<evidence type="ECO:0000256" key="14">
    <source>
        <dbReference type="ARBA" id="ARBA00049902"/>
    </source>
</evidence>
<dbReference type="GO" id="GO:0008955">
    <property type="term" value="F:peptidoglycan glycosyltransferase activity"/>
    <property type="evidence" value="ECO:0007669"/>
    <property type="project" value="UniProtKB-EC"/>
</dbReference>
<evidence type="ECO:0000313" key="19">
    <source>
        <dbReference type="Proteomes" id="UP000177117"/>
    </source>
</evidence>
<dbReference type="Proteomes" id="UP000177117">
    <property type="component" value="Unassembled WGS sequence"/>
</dbReference>
<dbReference type="GO" id="GO:0005886">
    <property type="term" value="C:plasma membrane"/>
    <property type="evidence" value="ECO:0007669"/>
    <property type="project" value="UniProtKB-SubCell"/>
</dbReference>
<feature type="transmembrane region" description="Helical" evidence="15">
    <location>
        <begin position="37"/>
        <end position="57"/>
    </location>
</feature>
<dbReference type="PANTHER" id="PTHR32282:SF11">
    <property type="entry name" value="PENICILLIN-BINDING PROTEIN 1B"/>
    <property type="match status" value="1"/>
</dbReference>
<evidence type="ECO:0000256" key="6">
    <source>
        <dbReference type="ARBA" id="ARBA00022679"/>
    </source>
</evidence>
<reference evidence="18 19" key="1">
    <citation type="journal article" date="2016" name="Nat. Commun.">
        <title>Thousands of microbial genomes shed light on interconnected biogeochemical processes in an aquifer system.</title>
        <authorList>
            <person name="Anantharaman K."/>
            <person name="Brown C.T."/>
            <person name="Hug L.A."/>
            <person name="Sharon I."/>
            <person name="Castelle C.J."/>
            <person name="Probst A.J."/>
            <person name="Thomas B.C."/>
            <person name="Singh A."/>
            <person name="Wilkins M.J."/>
            <person name="Karaoz U."/>
            <person name="Brodie E.L."/>
            <person name="Williams K.H."/>
            <person name="Hubbard S.S."/>
            <person name="Banfield J.F."/>
        </authorList>
    </citation>
    <scope>NUCLEOTIDE SEQUENCE [LARGE SCALE GENOMIC DNA]</scope>
</reference>
<organism evidence="18 19">
    <name type="scientific">Candidatus Yanofskybacteria bacterium RIFCSPHIGHO2_01_FULL_41_53</name>
    <dbReference type="NCBI Taxonomy" id="1802663"/>
    <lineage>
        <taxon>Bacteria</taxon>
        <taxon>Candidatus Yanofskyibacteriota</taxon>
    </lineage>
</organism>
<keyword evidence="10 15" id="KW-0472">Membrane</keyword>
<keyword evidence="11" id="KW-0511">Multifunctional enzyme</keyword>
<dbReference type="EC" id="2.4.99.28" evidence="13"/>
<dbReference type="EMBL" id="MGJD01000037">
    <property type="protein sequence ID" value="OGM99707.1"/>
    <property type="molecule type" value="Genomic_DNA"/>
</dbReference>
<dbReference type="GO" id="GO:0004180">
    <property type="term" value="F:carboxypeptidase activity"/>
    <property type="evidence" value="ECO:0007669"/>
    <property type="project" value="UniProtKB-KW"/>
</dbReference>
<dbReference type="Pfam" id="PF00905">
    <property type="entry name" value="Transpeptidase"/>
    <property type="match status" value="1"/>
</dbReference>
<dbReference type="GO" id="GO:0008360">
    <property type="term" value="P:regulation of cell shape"/>
    <property type="evidence" value="ECO:0007669"/>
    <property type="project" value="UniProtKB-KW"/>
</dbReference>
<evidence type="ECO:0000256" key="1">
    <source>
        <dbReference type="ARBA" id="ARBA00004236"/>
    </source>
</evidence>
<gene>
    <name evidence="18" type="ORF">A2650_00980</name>
</gene>
<evidence type="ECO:0000313" key="18">
    <source>
        <dbReference type="EMBL" id="OGM99707.1"/>
    </source>
</evidence>
<evidence type="ECO:0000256" key="2">
    <source>
        <dbReference type="ARBA" id="ARBA00022475"/>
    </source>
</evidence>
<evidence type="ECO:0000256" key="9">
    <source>
        <dbReference type="ARBA" id="ARBA00022984"/>
    </source>
</evidence>
<sequence>MRIFWSKSRELLEYIPKRIKEKYWLVIIKRRPWVKRAFWGIVIFFTLASAGSYYYIFRYVGDLKDDNGQLLDFSEQSQAGFKLTSYVYADNNETIGRFFQEVRDPLKLAEVPEQLKNGLIAAEDQRFYSHPGVDLPAVIRAVVGNILRKFNIKYLRNSGASGIAQQYTRLYYGDKIKQFYTREHTLSRKVKEARIAIQLVEHRSRDKIIEDFMNMIYLGHGVNGVAEGALRYFGKDLRKDELTLREIAILVSMNKSPSLYCPVYHKPNEPIIDGKEDPEATQKIKKEYEAESAKEIIRLTFARDRYNWVLERMLDEGNISKTEFETTRFKKDEPLDSDLIRLKPIKNPAYGYGNRMVKEFLLSRGVSEAQLSEHGGFRIYTTINTEVQNIASEEFEKHLGSLNEGLKQEDKINGAFVIIETSTGNILALSGGNNFDETQYNRAMASRSPGSGFKPFTYAAAMEHYQKGFFDKICNCPFTRIWGEGKIWAPQNFREENPVPYGYIDLATGLIRSINLATLNLAMSLPNGAQSVVLTANSMGVRGNYGVVKDSDGNVWFRRPGYDGNGGGLEVGLPTVIGGSDVNMLELANAYTVFFRKGIYLRPTLIKEVKDSYGIKTIFKSDAPIAKEVLSDKTADKMVALMRAVTKIGTAKISMRDIKQQVACKTGTSNGPKDVSIWCGTPEIVIAFRFGNDDFSKIIDLPTYMRKTSGSINTQVTGGWVAGPLARRVIDRIYENRNKVEFSEQVENYLNELTQRYSDKN</sequence>
<dbReference type="InterPro" id="IPR050396">
    <property type="entry name" value="Glycosyltr_51/Transpeptidase"/>
</dbReference>
<evidence type="ECO:0000259" key="17">
    <source>
        <dbReference type="Pfam" id="PF00912"/>
    </source>
</evidence>
<evidence type="ECO:0000256" key="13">
    <source>
        <dbReference type="ARBA" id="ARBA00044770"/>
    </source>
</evidence>
<evidence type="ECO:0000256" key="11">
    <source>
        <dbReference type="ARBA" id="ARBA00023268"/>
    </source>
</evidence>